<keyword evidence="1 10" id="KW-0540">Nuclease</keyword>
<evidence type="ECO:0000256" key="10">
    <source>
        <dbReference type="HAMAP-Rule" id="MF_01470"/>
    </source>
</evidence>
<keyword evidence="5 10" id="KW-0460">Magnesium</keyword>
<evidence type="ECO:0000256" key="7">
    <source>
        <dbReference type="ARBA" id="ARBA00023125"/>
    </source>
</evidence>
<sequence length="296" mass="33580">MLKRTLFISSPCHLSLKNKQLVASEKSGVPLKTAPVEDLGFIVLDHPQISFTMKLVEELAEFNVATVLCDSKHMPSSMLLPLDAHHIQSELFRAQIAASEPLKKNLWKQTIEMKIKNQARLLEKFGKPASQLKTLARAIKSGDSDNREGFASRIYWTALFGKTFIRDRYGEPPNPFLNYGYILLRSAVARALSGSGLLATLGIHHRNRYNAFCLADDIMEPYRPWVDEIAFNLYEKYPDALMLEKEHKAELLQLMAADVYIAENKRPLMVALSQTTASLSRCYSGETRKIIYPEFE</sequence>
<keyword evidence="2 10" id="KW-0479">Metal-binding</keyword>
<keyword evidence="4 10" id="KW-0378">Hydrolase</keyword>
<dbReference type="GO" id="GO:0004520">
    <property type="term" value="F:DNA endonuclease activity"/>
    <property type="evidence" value="ECO:0007669"/>
    <property type="project" value="InterPro"/>
</dbReference>
<evidence type="ECO:0000256" key="8">
    <source>
        <dbReference type="ARBA" id="ARBA00023211"/>
    </source>
</evidence>
<name>A0A1M5G740_9BACT</name>
<dbReference type="Proteomes" id="UP000184164">
    <property type="component" value="Unassembled WGS sequence"/>
</dbReference>
<protein>
    <recommendedName>
        <fullName evidence="10">CRISPR-associated endonuclease Cas1</fullName>
        <ecNumber evidence="10">3.1.-.-</ecNumber>
    </recommendedName>
</protein>
<comment type="cofactor">
    <cofactor evidence="10">
        <name>Mg(2+)</name>
        <dbReference type="ChEBI" id="CHEBI:18420"/>
    </cofactor>
    <cofactor evidence="10">
        <name>Mn(2+)</name>
        <dbReference type="ChEBI" id="CHEBI:29035"/>
    </cofactor>
</comment>
<feature type="binding site" evidence="10">
    <location>
        <position position="205"/>
    </location>
    <ligand>
        <name>Mn(2+)</name>
        <dbReference type="ChEBI" id="CHEBI:29035"/>
    </ligand>
</feature>
<dbReference type="EMBL" id="FQUM01000017">
    <property type="protein sequence ID" value="SHF99536.1"/>
    <property type="molecule type" value="Genomic_DNA"/>
</dbReference>
<organism evidence="11 12">
    <name type="scientific">Mariniphaga anaerophila</name>
    <dbReference type="NCBI Taxonomy" id="1484053"/>
    <lineage>
        <taxon>Bacteria</taxon>
        <taxon>Pseudomonadati</taxon>
        <taxon>Bacteroidota</taxon>
        <taxon>Bacteroidia</taxon>
        <taxon>Marinilabiliales</taxon>
        <taxon>Prolixibacteraceae</taxon>
        <taxon>Mariniphaga</taxon>
    </lineage>
</organism>
<dbReference type="Gene3D" id="1.20.120.920">
    <property type="entry name" value="CRISPR-associated endonuclease Cas1, C-terminal domain"/>
    <property type="match status" value="1"/>
</dbReference>
<gene>
    <name evidence="10" type="primary">cas1</name>
    <name evidence="11" type="ORF">SAMN05444274_11738</name>
</gene>
<dbReference type="InterPro" id="IPR002729">
    <property type="entry name" value="CRISPR-assoc_Cas1"/>
</dbReference>
<evidence type="ECO:0000256" key="1">
    <source>
        <dbReference type="ARBA" id="ARBA00022722"/>
    </source>
</evidence>
<dbReference type="RefSeq" id="WP_073003536.1">
    <property type="nucleotide sequence ID" value="NZ_FQUM01000017.1"/>
</dbReference>
<evidence type="ECO:0000256" key="2">
    <source>
        <dbReference type="ARBA" id="ARBA00022723"/>
    </source>
</evidence>
<dbReference type="InterPro" id="IPR019855">
    <property type="entry name" value="CRISPR-assoc_Cas1_NMENI"/>
</dbReference>
<dbReference type="OrthoDB" id="9803119at2"/>
<dbReference type="HAMAP" id="MF_01470">
    <property type="entry name" value="Cas1"/>
    <property type="match status" value="1"/>
</dbReference>
<reference evidence="11 12" key="1">
    <citation type="submission" date="2016-11" db="EMBL/GenBank/DDBJ databases">
        <authorList>
            <person name="Jaros S."/>
            <person name="Januszkiewicz K."/>
            <person name="Wedrychowicz H."/>
        </authorList>
    </citation>
    <scope>NUCLEOTIDE SEQUENCE [LARGE SCALE GENOMIC DNA]</scope>
    <source>
        <strain evidence="11 12">DSM 26910</strain>
    </source>
</reference>
<comment type="similarity">
    <text evidence="10">Belongs to the CRISPR-associated endonuclease Cas1 family.</text>
</comment>
<dbReference type="InterPro" id="IPR042206">
    <property type="entry name" value="CRISPR-assoc_Cas1_C"/>
</dbReference>
<accession>A0A1M5G740</accession>
<comment type="subunit">
    <text evidence="9 10">Homodimer, forms a heterotetramer with a Cas2 homodimer.</text>
</comment>
<keyword evidence="7 10" id="KW-0238">DNA-binding</keyword>
<evidence type="ECO:0000256" key="3">
    <source>
        <dbReference type="ARBA" id="ARBA00022759"/>
    </source>
</evidence>
<evidence type="ECO:0000313" key="11">
    <source>
        <dbReference type="EMBL" id="SHF99536.1"/>
    </source>
</evidence>
<dbReference type="PANTHER" id="PTHR34353">
    <property type="entry name" value="CRISPR-ASSOCIATED ENDONUCLEASE CAS1 1"/>
    <property type="match status" value="1"/>
</dbReference>
<dbReference type="NCBIfam" id="TIGR03639">
    <property type="entry name" value="cas1_NMENI"/>
    <property type="match status" value="1"/>
</dbReference>
<dbReference type="InterPro" id="IPR050646">
    <property type="entry name" value="Cas1"/>
</dbReference>
<evidence type="ECO:0000313" key="12">
    <source>
        <dbReference type="Proteomes" id="UP000184164"/>
    </source>
</evidence>
<dbReference type="GO" id="GO:0043571">
    <property type="term" value="P:maintenance of CRISPR repeat elements"/>
    <property type="evidence" value="ECO:0007669"/>
    <property type="project" value="UniProtKB-UniRule"/>
</dbReference>
<dbReference type="NCBIfam" id="TIGR00287">
    <property type="entry name" value="cas1"/>
    <property type="match status" value="1"/>
</dbReference>
<evidence type="ECO:0000256" key="6">
    <source>
        <dbReference type="ARBA" id="ARBA00023118"/>
    </source>
</evidence>
<evidence type="ECO:0000256" key="9">
    <source>
        <dbReference type="ARBA" id="ARBA00038592"/>
    </source>
</evidence>
<proteinExistence type="inferred from homology"/>
<feature type="binding site" evidence="10">
    <location>
        <position position="220"/>
    </location>
    <ligand>
        <name>Mn(2+)</name>
        <dbReference type="ChEBI" id="CHEBI:29035"/>
    </ligand>
</feature>
<dbReference type="GO" id="GO:0016787">
    <property type="term" value="F:hydrolase activity"/>
    <property type="evidence" value="ECO:0007669"/>
    <property type="project" value="UniProtKB-KW"/>
</dbReference>
<evidence type="ECO:0000256" key="5">
    <source>
        <dbReference type="ARBA" id="ARBA00022842"/>
    </source>
</evidence>
<evidence type="ECO:0000256" key="4">
    <source>
        <dbReference type="ARBA" id="ARBA00022801"/>
    </source>
</evidence>
<dbReference type="EC" id="3.1.-.-" evidence="10"/>
<dbReference type="GO" id="GO:0046872">
    <property type="term" value="F:metal ion binding"/>
    <property type="evidence" value="ECO:0007669"/>
    <property type="project" value="UniProtKB-UniRule"/>
</dbReference>
<feature type="binding site" evidence="10">
    <location>
        <position position="148"/>
    </location>
    <ligand>
        <name>Mn(2+)</name>
        <dbReference type="ChEBI" id="CHEBI:29035"/>
    </ligand>
</feature>
<keyword evidence="8 10" id="KW-0464">Manganese</keyword>
<dbReference type="GO" id="GO:0051607">
    <property type="term" value="P:defense response to virus"/>
    <property type="evidence" value="ECO:0007669"/>
    <property type="project" value="UniProtKB-UniRule"/>
</dbReference>
<dbReference type="AlphaFoldDB" id="A0A1M5G740"/>
<dbReference type="GO" id="GO:0003677">
    <property type="term" value="F:DNA binding"/>
    <property type="evidence" value="ECO:0007669"/>
    <property type="project" value="UniProtKB-KW"/>
</dbReference>
<comment type="function">
    <text evidence="10">CRISPR (clustered regularly interspaced short palindromic repeat), is an adaptive immune system that provides protection against mobile genetic elements (viruses, transposable elements and conjugative plasmids). CRISPR clusters contain spacers, sequences complementary to antecedent mobile elements, and target invading nucleic acids. CRISPR clusters are transcribed and processed into CRISPR RNA (crRNA). Acts as a dsDNA endonuclease. Involved in the integration of spacer DNA into the CRISPR cassette.</text>
</comment>
<keyword evidence="12" id="KW-1185">Reference proteome</keyword>
<dbReference type="PANTHER" id="PTHR34353:SF2">
    <property type="entry name" value="CRISPR-ASSOCIATED ENDONUCLEASE CAS1 1"/>
    <property type="match status" value="1"/>
</dbReference>
<dbReference type="STRING" id="1484053.SAMN05444274_11738"/>
<dbReference type="Pfam" id="PF01867">
    <property type="entry name" value="Cas_Cas1"/>
    <property type="match status" value="1"/>
</dbReference>
<keyword evidence="3 10" id="KW-0255">Endonuclease</keyword>
<keyword evidence="6 10" id="KW-0051">Antiviral defense</keyword>